<dbReference type="EMBL" id="VFOV01000001">
    <property type="protein sequence ID" value="TQL67700.1"/>
    <property type="molecule type" value="Genomic_DNA"/>
</dbReference>
<dbReference type="PANTHER" id="PTHR43606:SF1">
    <property type="entry name" value="PHOD-LIKE PHOSPHATASE METALLOPHOSPHATASE DOMAIN-CONTAINING PROTEIN"/>
    <property type="match status" value="1"/>
</dbReference>
<feature type="signal peptide" evidence="1">
    <location>
        <begin position="1"/>
        <end position="26"/>
    </location>
</feature>
<feature type="domain" description="Phospholipase D N-terminal" evidence="3">
    <location>
        <begin position="45"/>
        <end position="136"/>
    </location>
</feature>
<keyword evidence="1" id="KW-0732">Signal</keyword>
<dbReference type="InterPro" id="IPR018946">
    <property type="entry name" value="PhoD-like_MPP"/>
</dbReference>
<gene>
    <name evidence="4" type="ORF">FB381_1582</name>
</gene>
<dbReference type="PROSITE" id="PS51318">
    <property type="entry name" value="TAT"/>
    <property type="match status" value="1"/>
</dbReference>
<dbReference type="InterPro" id="IPR032093">
    <property type="entry name" value="PhoD_N"/>
</dbReference>
<dbReference type="Proteomes" id="UP000320209">
    <property type="component" value="Unassembled WGS sequence"/>
</dbReference>
<evidence type="ECO:0000313" key="5">
    <source>
        <dbReference type="Proteomes" id="UP000320209"/>
    </source>
</evidence>
<accession>A0A543A522</accession>
<dbReference type="SUPFAM" id="SSF56300">
    <property type="entry name" value="Metallo-dependent phosphatases"/>
    <property type="match status" value="1"/>
</dbReference>
<organism evidence="4 5">
    <name type="scientific">Nocardioides albertanoniae</name>
    <dbReference type="NCBI Taxonomy" id="1175486"/>
    <lineage>
        <taxon>Bacteria</taxon>
        <taxon>Bacillati</taxon>
        <taxon>Actinomycetota</taxon>
        <taxon>Actinomycetes</taxon>
        <taxon>Propionibacteriales</taxon>
        <taxon>Nocardioidaceae</taxon>
        <taxon>Nocardioides</taxon>
    </lineage>
</organism>
<evidence type="ECO:0000259" key="3">
    <source>
        <dbReference type="Pfam" id="PF16655"/>
    </source>
</evidence>
<evidence type="ECO:0000259" key="2">
    <source>
        <dbReference type="Pfam" id="PF09423"/>
    </source>
</evidence>
<feature type="chain" id="PRO_5038773062" evidence="1">
    <location>
        <begin position="27"/>
        <end position="519"/>
    </location>
</feature>
<proteinExistence type="predicted"/>
<dbReference type="InterPro" id="IPR006311">
    <property type="entry name" value="TAT_signal"/>
</dbReference>
<evidence type="ECO:0000256" key="1">
    <source>
        <dbReference type="SAM" id="SignalP"/>
    </source>
</evidence>
<sequence>MTSLNRRSVLGLGAAAGAGLVIPTTAATAHGAPAFIRGNRPNLTHGVQSGDVGARGGLLWSRADTTSRLVAEISADESFRRARPIHGPVVTGRSDFTGELKVRGLEAGRDYFYRVRAVDPDDPRRGSAWELGRLRTAPDRRQDIRFLWSGDIAGQGWGANPDFGGFRIAPAMAAREADFFLSSGDNVYADGPLTPTVTLPDGRVWNNIVTEEKHKVAETLTEFRGQFAYNMLADNWRAFLAQTPIVAQWDDHEVTNNWYPGEILPADGPYTERRVDVLAARAKQAFHEYIPVGDASPDPDGRIYRKLSYGPLMDLFVLDMRTHKDANTTNGETSGDGGVLGERQTAWLLRELAASRATWKVIAADLPIGLVVPDGTLQEGLAQGDSGAPLGREIDIARVLTGLKRLGIRNHVWLTADVHYTAAHSYSPDRAAYQDFDPFWEFVSGPLNAGAFGPNTLDATFGPAAEFVAAPPAANASPADGFQFFGEVEIDGRTQQLTVTLRDIEGGALFTKTLDPARR</sequence>
<reference evidence="4 5" key="1">
    <citation type="submission" date="2019-06" db="EMBL/GenBank/DDBJ databases">
        <title>Sequencing the genomes of 1000 actinobacteria strains.</title>
        <authorList>
            <person name="Klenk H.-P."/>
        </authorList>
    </citation>
    <scope>NUCLEOTIDE SEQUENCE [LARGE SCALE GENOMIC DNA]</scope>
    <source>
        <strain evidence="4 5">DSM 25218</strain>
    </source>
</reference>
<keyword evidence="5" id="KW-1185">Reference proteome</keyword>
<dbReference type="AlphaFoldDB" id="A0A543A522"/>
<protein>
    <submittedName>
        <fullName evidence="4">Alkaline phosphatase D</fullName>
    </submittedName>
</protein>
<name>A0A543A522_9ACTN</name>
<evidence type="ECO:0000313" key="4">
    <source>
        <dbReference type="EMBL" id="TQL67700.1"/>
    </source>
</evidence>
<dbReference type="OrthoDB" id="3497025at2"/>
<dbReference type="Gene3D" id="3.60.21.70">
    <property type="entry name" value="PhoD-like phosphatase"/>
    <property type="match status" value="1"/>
</dbReference>
<dbReference type="RefSeq" id="WP_141779770.1">
    <property type="nucleotide sequence ID" value="NZ_VFOV01000001.1"/>
</dbReference>
<dbReference type="PANTHER" id="PTHR43606">
    <property type="entry name" value="PHOSPHATASE, PUTATIVE (AFU_ORTHOLOGUE AFUA_6G08710)-RELATED"/>
    <property type="match status" value="1"/>
</dbReference>
<dbReference type="Pfam" id="PF16655">
    <property type="entry name" value="PhoD_N"/>
    <property type="match status" value="1"/>
</dbReference>
<feature type="domain" description="PhoD-like phosphatase metallophosphatase" evidence="2">
    <location>
        <begin position="152"/>
        <end position="500"/>
    </location>
</feature>
<dbReference type="Pfam" id="PF09423">
    <property type="entry name" value="PhoD"/>
    <property type="match status" value="1"/>
</dbReference>
<dbReference type="InterPro" id="IPR052900">
    <property type="entry name" value="Phospholipid_Metab_Enz"/>
</dbReference>
<dbReference type="Gene3D" id="2.60.40.380">
    <property type="entry name" value="Purple acid phosphatase-like, N-terminal"/>
    <property type="match status" value="1"/>
</dbReference>
<dbReference type="CDD" id="cd07389">
    <property type="entry name" value="MPP_PhoD"/>
    <property type="match status" value="1"/>
</dbReference>
<dbReference type="InterPro" id="IPR029052">
    <property type="entry name" value="Metallo-depent_PP-like"/>
</dbReference>
<dbReference type="InterPro" id="IPR038607">
    <property type="entry name" value="PhoD-like_sf"/>
</dbReference>
<comment type="caution">
    <text evidence="4">The sequence shown here is derived from an EMBL/GenBank/DDBJ whole genome shotgun (WGS) entry which is preliminary data.</text>
</comment>